<protein>
    <recommendedName>
        <fullName evidence="7">Zinc finger DksA/TraR C4-type domain-containing protein</fullName>
    </recommendedName>
</protein>
<dbReference type="PANTHER" id="PTHR33823:SF4">
    <property type="entry name" value="GENERAL STRESS PROTEIN 16O"/>
    <property type="match status" value="1"/>
</dbReference>
<keyword evidence="3" id="KW-0862">Zinc</keyword>
<dbReference type="InterPro" id="IPR020458">
    <property type="entry name" value="Znf_DskA_TraR_CS"/>
</dbReference>
<dbReference type="EMBL" id="PCVO01000003">
    <property type="protein sequence ID" value="PIQ75622.1"/>
    <property type="molecule type" value="Genomic_DNA"/>
</dbReference>
<gene>
    <name evidence="8" type="ORF">COV84_00260</name>
</gene>
<evidence type="ECO:0000256" key="3">
    <source>
        <dbReference type="ARBA" id="ARBA00022833"/>
    </source>
</evidence>
<dbReference type="PROSITE" id="PS51128">
    <property type="entry name" value="ZF_DKSA_2"/>
    <property type="match status" value="1"/>
</dbReference>
<dbReference type="Proteomes" id="UP000229317">
    <property type="component" value="Unassembled WGS sequence"/>
</dbReference>
<evidence type="ECO:0000256" key="5">
    <source>
        <dbReference type="SAM" id="Coils"/>
    </source>
</evidence>
<dbReference type="PROSITE" id="PS01102">
    <property type="entry name" value="ZF_DKSA_1"/>
    <property type="match status" value="1"/>
</dbReference>
<accession>A0A2H0KTY9</accession>
<proteinExistence type="predicted"/>
<evidence type="ECO:0000313" key="8">
    <source>
        <dbReference type="EMBL" id="PIQ75622.1"/>
    </source>
</evidence>
<evidence type="ECO:0000259" key="7">
    <source>
        <dbReference type="Pfam" id="PF01258"/>
    </source>
</evidence>
<feature type="domain" description="Zinc finger DksA/TraR C4-type" evidence="7">
    <location>
        <begin position="88"/>
        <end position="119"/>
    </location>
</feature>
<sequence length="121" mass="13875">MKKETAQQLKKQLEEKKGKIEKELETIAQKDPKFKGDYDTRYPDFGTHQSPDESALEVSAYESTLSIEYALEIRLQEINTALEKIKKGNYGKCEKCGKPIDEKRLMAMPEAKTCAKCQKIK</sequence>
<evidence type="ECO:0000256" key="6">
    <source>
        <dbReference type="SAM" id="MobiDB-lite"/>
    </source>
</evidence>
<dbReference type="Pfam" id="PF01258">
    <property type="entry name" value="zf-dskA_traR"/>
    <property type="match status" value="1"/>
</dbReference>
<feature type="region of interest" description="Disordered" evidence="6">
    <location>
        <begin position="34"/>
        <end position="54"/>
    </location>
</feature>
<evidence type="ECO:0000313" key="9">
    <source>
        <dbReference type="Proteomes" id="UP000229317"/>
    </source>
</evidence>
<organism evidence="8 9">
    <name type="scientific">Candidatus Portnoybacteria bacterium CG11_big_fil_rev_8_21_14_0_20_40_15</name>
    <dbReference type="NCBI Taxonomy" id="1974817"/>
    <lineage>
        <taxon>Bacteria</taxon>
        <taxon>Candidatus Portnoyibacteriota</taxon>
    </lineage>
</organism>
<feature type="coiled-coil region" evidence="5">
    <location>
        <begin position="3"/>
        <end position="30"/>
    </location>
</feature>
<dbReference type="AlphaFoldDB" id="A0A2H0KTY9"/>
<dbReference type="GO" id="GO:0008270">
    <property type="term" value="F:zinc ion binding"/>
    <property type="evidence" value="ECO:0007669"/>
    <property type="project" value="UniProtKB-KW"/>
</dbReference>
<evidence type="ECO:0000256" key="4">
    <source>
        <dbReference type="PROSITE-ProRule" id="PRU00510"/>
    </source>
</evidence>
<keyword evidence="1" id="KW-0479">Metal-binding</keyword>
<name>A0A2H0KTY9_9BACT</name>
<keyword evidence="5" id="KW-0175">Coiled coil</keyword>
<feature type="zinc finger region" description="dksA C4-type" evidence="4">
    <location>
        <begin position="93"/>
        <end position="117"/>
    </location>
</feature>
<evidence type="ECO:0000256" key="1">
    <source>
        <dbReference type="ARBA" id="ARBA00022723"/>
    </source>
</evidence>
<keyword evidence="2" id="KW-0863">Zinc-finger</keyword>
<reference evidence="8 9" key="1">
    <citation type="submission" date="2017-09" db="EMBL/GenBank/DDBJ databases">
        <title>Depth-based differentiation of microbial function through sediment-hosted aquifers and enrichment of novel symbionts in the deep terrestrial subsurface.</title>
        <authorList>
            <person name="Probst A.J."/>
            <person name="Ladd B."/>
            <person name="Jarett J.K."/>
            <person name="Geller-Mcgrath D.E."/>
            <person name="Sieber C.M."/>
            <person name="Emerson J.B."/>
            <person name="Anantharaman K."/>
            <person name="Thomas B.C."/>
            <person name="Malmstrom R."/>
            <person name="Stieglmeier M."/>
            <person name="Klingl A."/>
            <person name="Woyke T."/>
            <person name="Ryan C.M."/>
            <person name="Banfield J.F."/>
        </authorList>
    </citation>
    <scope>NUCLEOTIDE SEQUENCE [LARGE SCALE GENOMIC DNA]</scope>
    <source>
        <strain evidence="8">CG11_big_fil_rev_8_21_14_0_20_40_15</strain>
    </source>
</reference>
<evidence type="ECO:0000256" key="2">
    <source>
        <dbReference type="ARBA" id="ARBA00022771"/>
    </source>
</evidence>
<dbReference type="InterPro" id="IPR000962">
    <property type="entry name" value="Znf_DskA_TraR"/>
</dbReference>
<dbReference type="PANTHER" id="PTHR33823">
    <property type="entry name" value="RNA POLYMERASE-BINDING TRANSCRIPTION FACTOR DKSA-RELATED"/>
    <property type="match status" value="1"/>
</dbReference>
<dbReference type="Gene3D" id="1.20.120.910">
    <property type="entry name" value="DksA, coiled-coil domain"/>
    <property type="match status" value="1"/>
</dbReference>
<dbReference type="SUPFAM" id="SSF57716">
    <property type="entry name" value="Glucocorticoid receptor-like (DNA-binding domain)"/>
    <property type="match status" value="1"/>
</dbReference>
<comment type="caution">
    <text evidence="8">The sequence shown here is derived from an EMBL/GenBank/DDBJ whole genome shotgun (WGS) entry which is preliminary data.</text>
</comment>